<reference evidence="3" key="1">
    <citation type="submission" date="2017-01" db="EMBL/GenBank/DDBJ databases">
        <authorList>
            <person name="Varghese N."/>
            <person name="Submissions S."/>
        </authorList>
    </citation>
    <scope>NUCLEOTIDE SEQUENCE [LARGE SCALE GENOMIC DNA]</scope>
    <source>
        <strain evidence="3">DSM 24913</strain>
    </source>
</reference>
<dbReference type="EMBL" id="FTOH01000007">
    <property type="protein sequence ID" value="SIS97808.1"/>
    <property type="molecule type" value="Genomic_DNA"/>
</dbReference>
<evidence type="ECO:0000313" key="3">
    <source>
        <dbReference type="Proteomes" id="UP000185639"/>
    </source>
</evidence>
<keyword evidence="1" id="KW-0812">Transmembrane</keyword>
<keyword evidence="1" id="KW-1133">Transmembrane helix</keyword>
<dbReference type="AlphaFoldDB" id="A0A1N7NHS7"/>
<organism evidence="2 3">
    <name type="scientific">Thalassolituus maritimus</name>
    <dbReference type="NCBI Taxonomy" id="484498"/>
    <lineage>
        <taxon>Bacteria</taxon>
        <taxon>Pseudomonadati</taxon>
        <taxon>Pseudomonadota</taxon>
        <taxon>Gammaproteobacteria</taxon>
        <taxon>Oceanospirillales</taxon>
        <taxon>Oceanospirillaceae</taxon>
        <taxon>Thalassolituus</taxon>
    </lineage>
</organism>
<evidence type="ECO:0000256" key="1">
    <source>
        <dbReference type="SAM" id="Phobius"/>
    </source>
</evidence>
<dbReference type="Proteomes" id="UP000185639">
    <property type="component" value="Unassembled WGS sequence"/>
</dbReference>
<gene>
    <name evidence="2" type="ORF">SAMN05421686_10722</name>
</gene>
<name>A0A1N7NHS7_9GAMM</name>
<dbReference type="STRING" id="484498.SAMN05421686_10722"/>
<proteinExistence type="predicted"/>
<accession>A0A1N7NHS7</accession>
<sequence length="64" mass="7069">MELGALEALAAAGDVGIWGLLAVLWRFDRRLLTLEHGFKSLREVWATFGPHFPKATTSNGNQCQ</sequence>
<keyword evidence="3" id="KW-1185">Reference proteome</keyword>
<keyword evidence="1" id="KW-0472">Membrane</keyword>
<protein>
    <submittedName>
        <fullName evidence="2">Uncharacterized protein</fullName>
    </submittedName>
</protein>
<feature type="transmembrane region" description="Helical" evidence="1">
    <location>
        <begin position="6"/>
        <end position="25"/>
    </location>
</feature>
<evidence type="ECO:0000313" key="2">
    <source>
        <dbReference type="EMBL" id="SIS97808.1"/>
    </source>
</evidence>